<gene>
    <name evidence="1" type="ORF">K488DRAFT_52261</name>
</gene>
<dbReference type="EMBL" id="MU273583">
    <property type="protein sequence ID" value="KAI0031364.1"/>
    <property type="molecule type" value="Genomic_DNA"/>
</dbReference>
<accession>A0ACB8QHZ2</accession>
<protein>
    <submittedName>
        <fullName evidence="1">Kinase-like domain-containing protein</fullName>
    </submittedName>
</protein>
<evidence type="ECO:0000313" key="2">
    <source>
        <dbReference type="Proteomes" id="UP000814128"/>
    </source>
</evidence>
<comment type="caution">
    <text evidence="1">The sequence shown here is derived from an EMBL/GenBank/DDBJ whole genome shotgun (WGS) entry which is preliminary data.</text>
</comment>
<keyword evidence="2" id="KW-1185">Reference proteome</keyword>
<organism evidence="1 2">
    <name type="scientific">Vararia minispora EC-137</name>
    <dbReference type="NCBI Taxonomy" id="1314806"/>
    <lineage>
        <taxon>Eukaryota</taxon>
        <taxon>Fungi</taxon>
        <taxon>Dikarya</taxon>
        <taxon>Basidiomycota</taxon>
        <taxon>Agaricomycotina</taxon>
        <taxon>Agaricomycetes</taxon>
        <taxon>Russulales</taxon>
        <taxon>Lachnocladiaceae</taxon>
        <taxon>Vararia</taxon>
    </lineage>
</organism>
<reference evidence="1" key="1">
    <citation type="submission" date="2021-02" db="EMBL/GenBank/DDBJ databases">
        <authorList>
            <consortium name="DOE Joint Genome Institute"/>
            <person name="Ahrendt S."/>
            <person name="Looney B.P."/>
            <person name="Miyauchi S."/>
            <person name="Morin E."/>
            <person name="Drula E."/>
            <person name="Courty P.E."/>
            <person name="Chicoki N."/>
            <person name="Fauchery L."/>
            <person name="Kohler A."/>
            <person name="Kuo A."/>
            <person name="Labutti K."/>
            <person name="Pangilinan J."/>
            <person name="Lipzen A."/>
            <person name="Riley R."/>
            <person name="Andreopoulos W."/>
            <person name="He G."/>
            <person name="Johnson J."/>
            <person name="Barry K.W."/>
            <person name="Grigoriev I.V."/>
            <person name="Nagy L."/>
            <person name="Hibbett D."/>
            <person name="Henrissat B."/>
            <person name="Matheny P.B."/>
            <person name="Labbe J."/>
            <person name="Martin F."/>
        </authorList>
    </citation>
    <scope>NUCLEOTIDE SEQUENCE</scope>
    <source>
        <strain evidence="1">EC-137</strain>
    </source>
</reference>
<proteinExistence type="predicted"/>
<name>A0ACB8QHZ2_9AGAM</name>
<reference evidence="1" key="2">
    <citation type="journal article" date="2022" name="New Phytol.">
        <title>Evolutionary transition to the ectomycorrhizal habit in the genomes of a hyperdiverse lineage of mushroom-forming fungi.</title>
        <authorList>
            <person name="Looney B."/>
            <person name="Miyauchi S."/>
            <person name="Morin E."/>
            <person name="Drula E."/>
            <person name="Courty P.E."/>
            <person name="Kohler A."/>
            <person name="Kuo A."/>
            <person name="LaButti K."/>
            <person name="Pangilinan J."/>
            <person name="Lipzen A."/>
            <person name="Riley R."/>
            <person name="Andreopoulos W."/>
            <person name="He G."/>
            <person name="Johnson J."/>
            <person name="Nolan M."/>
            <person name="Tritt A."/>
            <person name="Barry K.W."/>
            <person name="Grigoriev I.V."/>
            <person name="Nagy L.G."/>
            <person name="Hibbett D."/>
            <person name="Henrissat B."/>
            <person name="Matheny P.B."/>
            <person name="Labbe J."/>
            <person name="Martin F.M."/>
        </authorList>
    </citation>
    <scope>NUCLEOTIDE SEQUENCE</scope>
    <source>
        <strain evidence="1">EC-137</strain>
    </source>
</reference>
<dbReference type="Proteomes" id="UP000814128">
    <property type="component" value="Unassembled WGS sequence"/>
</dbReference>
<evidence type="ECO:0000313" key="1">
    <source>
        <dbReference type="EMBL" id="KAI0031364.1"/>
    </source>
</evidence>
<sequence length="370" mass="41766">MGCSQSSQPAPNGQIDLSHFELHRVVGKGAFGTVQVIEHKSTKSLYACKYVDKQKCLKAKAIHHILQERRLLEKIDHPHVVNLRFAFQDNTNCFFVLDFLAGGSLRHHLKTQGRFSEQAVRLWTAELSSAIAYLHGRGIIHRDVKPDNILLDSKGHAHISDFNIAVYTRDMTRPHTTVAGSVAYMAPEVIDVKTNSGYHWEIDWWSLGVCIYELLWHKRPFDGPSSETIMESIRSDQPVVVPATIPGAQRVSAEGCDAIRRFLSKKPSSRLGCRSLMSSLRDIQRHPWLSGVSWKDIDSKTVLMPFVPPEDEANFDLKYEFEAFVQSKKPLSHKKVVASPQVSRTVDPDLSHLEELFTVYDYRVPSAAPA</sequence>